<proteinExistence type="predicted"/>
<gene>
    <name evidence="1" type="ORF">ATR01nite_10640</name>
</gene>
<evidence type="ECO:0000313" key="2">
    <source>
        <dbReference type="Proteomes" id="UP000321800"/>
    </source>
</evidence>
<protein>
    <submittedName>
        <fullName evidence="1">Uncharacterized protein</fullName>
    </submittedName>
</protein>
<sequence>MRYQITRHQTGRHGVSRAIHRFRHTRRLSPWDATDEDLQVMAALTERLGAPPVSNMMRYCGPEVWHLDQLGESLGDWRRMLEALARRYPDLPRSGAQASDGTTLDSAPERIVWEKRISLPRWDAMLTPTYLIWPLPPQAEIETVPVLRALV</sequence>
<organism evidence="1 2">
    <name type="scientific">Acetobacter tropicalis</name>
    <dbReference type="NCBI Taxonomy" id="104102"/>
    <lineage>
        <taxon>Bacteria</taxon>
        <taxon>Pseudomonadati</taxon>
        <taxon>Pseudomonadota</taxon>
        <taxon>Alphaproteobacteria</taxon>
        <taxon>Acetobacterales</taxon>
        <taxon>Acetobacteraceae</taxon>
        <taxon>Acetobacter</taxon>
    </lineage>
</organism>
<dbReference type="Proteomes" id="UP000321800">
    <property type="component" value="Unassembled WGS sequence"/>
</dbReference>
<reference evidence="1 2" key="1">
    <citation type="submission" date="2019-07" db="EMBL/GenBank/DDBJ databases">
        <title>Whole genome shotgun sequence of Acetobacter tropicalis NBRC 16470.</title>
        <authorList>
            <person name="Hosoyama A."/>
            <person name="Uohara A."/>
            <person name="Ohji S."/>
            <person name="Ichikawa N."/>
        </authorList>
    </citation>
    <scope>NUCLEOTIDE SEQUENCE [LARGE SCALE GENOMIC DNA]</scope>
    <source>
        <strain evidence="1 2">NBRC 16470</strain>
    </source>
</reference>
<accession>A0A511FL88</accession>
<dbReference type="RefSeq" id="WP_236709218.1">
    <property type="nucleotide sequence ID" value="NZ_BJVR01000006.1"/>
</dbReference>
<name>A0A511FL88_9PROT</name>
<dbReference type="EMBL" id="BJVR01000006">
    <property type="protein sequence ID" value="GEL49989.1"/>
    <property type="molecule type" value="Genomic_DNA"/>
</dbReference>
<comment type="caution">
    <text evidence="1">The sequence shown here is derived from an EMBL/GenBank/DDBJ whole genome shotgun (WGS) entry which is preliminary data.</text>
</comment>
<evidence type="ECO:0000313" key="1">
    <source>
        <dbReference type="EMBL" id="GEL49989.1"/>
    </source>
</evidence>
<dbReference type="AlphaFoldDB" id="A0A511FL88"/>